<dbReference type="SUPFAM" id="SSF51395">
    <property type="entry name" value="FMN-linked oxidoreductases"/>
    <property type="match status" value="1"/>
</dbReference>
<accession>A0ABW8A8L9</accession>
<protein>
    <recommendedName>
        <fullName evidence="3">NADH:flavin oxidoreductase/NADH oxidase N-terminal domain-containing protein</fullName>
    </recommendedName>
</protein>
<evidence type="ECO:0008006" key="3">
    <source>
        <dbReference type="Google" id="ProtNLM"/>
    </source>
</evidence>
<sequence length="63" mass="6759">MNGLLTPVTIGELDLPNRLVMAPVTRSRARDGLVGELTAEYAVFPRRAGGHSFDPNPTREGAP</sequence>
<dbReference type="InterPro" id="IPR013785">
    <property type="entry name" value="Aldolase_TIM"/>
</dbReference>
<reference evidence="1 2" key="1">
    <citation type="submission" date="2024-10" db="EMBL/GenBank/DDBJ databases">
        <title>The Natural Products Discovery Center: Release of the First 8490 Sequenced Strains for Exploring Actinobacteria Biosynthetic Diversity.</title>
        <authorList>
            <person name="Kalkreuter E."/>
            <person name="Kautsar S.A."/>
            <person name="Yang D."/>
            <person name="Bader C.D."/>
            <person name="Teijaro C.N."/>
            <person name="Fluegel L."/>
            <person name="Davis C.M."/>
            <person name="Simpson J.R."/>
            <person name="Lauterbach L."/>
            <person name="Steele A.D."/>
            <person name="Gui C."/>
            <person name="Meng S."/>
            <person name="Li G."/>
            <person name="Viehrig K."/>
            <person name="Ye F."/>
            <person name="Su P."/>
            <person name="Kiefer A.F."/>
            <person name="Nichols A."/>
            <person name="Cepeda A.J."/>
            <person name="Yan W."/>
            <person name="Fan B."/>
            <person name="Jiang Y."/>
            <person name="Adhikari A."/>
            <person name="Zheng C.-J."/>
            <person name="Schuster L."/>
            <person name="Cowan T.M."/>
            <person name="Smanski M.J."/>
            <person name="Chevrette M.G."/>
            <person name="De Carvalho L.P.S."/>
            <person name="Shen B."/>
        </authorList>
    </citation>
    <scope>NUCLEOTIDE SEQUENCE [LARGE SCALE GENOMIC DNA]</scope>
    <source>
        <strain evidence="1 2">NPDC049503</strain>
    </source>
</reference>
<dbReference type="EMBL" id="JBITMB010000005">
    <property type="protein sequence ID" value="MFI7442857.1"/>
    <property type="molecule type" value="Genomic_DNA"/>
</dbReference>
<gene>
    <name evidence="1" type="ORF">ACIBP5_23045</name>
</gene>
<evidence type="ECO:0000313" key="2">
    <source>
        <dbReference type="Proteomes" id="UP001612928"/>
    </source>
</evidence>
<keyword evidence="2" id="KW-1185">Reference proteome</keyword>
<dbReference type="RefSeq" id="WP_397022848.1">
    <property type="nucleotide sequence ID" value="NZ_JBITMB010000005.1"/>
</dbReference>
<evidence type="ECO:0000313" key="1">
    <source>
        <dbReference type="EMBL" id="MFI7442857.1"/>
    </source>
</evidence>
<name>A0ABW8A8L9_9ACTN</name>
<dbReference type="Proteomes" id="UP001612928">
    <property type="component" value="Unassembled WGS sequence"/>
</dbReference>
<proteinExistence type="predicted"/>
<dbReference type="Gene3D" id="3.20.20.70">
    <property type="entry name" value="Aldolase class I"/>
    <property type="match status" value="1"/>
</dbReference>
<organism evidence="1 2">
    <name type="scientific">Nonomuraea indica</name>
    <dbReference type="NCBI Taxonomy" id="1581193"/>
    <lineage>
        <taxon>Bacteria</taxon>
        <taxon>Bacillati</taxon>
        <taxon>Actinomycetota</taxon>
        <taxon>Actinomycetes</taxon>
        <taxon>Streptosporangiales</taxon>
        <taxon>Streptosporangiaceae</taxon>
        <taxon>Nonomuraea</taxon>
    </lineage>
</organism>
<comment type="caution">
    <text evidence="1">The sequence shown here is derived from an EMBL/GenBank/DDBJ whole genome shotgun (WGS) entry which is preliminary data.</text>
</comment>